<name>A0A699SU89_TANCI</name>
<sequence length="48" mass="5303">QANQDNSPRINRGAGYKNQSFGNVAEAMETVGCHKVYDRRQSSALDFA</sequence>
<dbReference type="AlphaFoldDB" id="A0A699SU89"/>
<dbReference type="EMBL" id="BKCJ011183411">
    <property type="protein sequence ID" value="GFD00216.1"/>
    <property type="molecule type" value="Genomic_DNA"/>
</dbReference>
<accession>A0A699SU89</accession>
<reference evidence="1" key="1">
    <citation type="journal article" date="2019" name="Sci. Rep.">
        <title>Draft genome of Tanacetum cinerariifolium, the natural source of mosquito coil.</title>
        <authorList>
            <person name="Yamashiro T."/>
            <person name="Shiraishi A."/>
            <person name="Satake H."/>
            <person name="Nakayama K."/>
        </authorList>
    </citation>
    <scope>NUCLEOTIDE SEQUENCE</scope>
</reference>
<gene>
    <name evidence="1" type="ORF">Tci_872185</name>
</gene>
<evidence type="ECO:0000313" key="1">
    <source>
        <dbReference type="EMBL" id="GFD00216.1"/>
    </source>
</evidence>
<organism evidence="1">
    <name type="scientific">Tanacetum cinerariifolium</name>
    <name type="common">Dalmatian daisy</name>
    <name type="synonym">Chrysanthemum cinerariifolium</name>
    <dbReference type="NCBI Taxonomy" id="118510"/>
    <lineage>
        <taxon>Eukaryota</taxon>
        <taxon>Viridiplantae</taxon>
        <taxon>Streptophyta</taxon>
        <taxon>Embryophyta</taxon>
        <taxon>Tracheophyta</taxon>
        <taxon>Spermatophyta</taxon>
        <taxon>Magnoliopsida</taxon>
        <taxon>eudicotyledons</taxon>
        <taxon>Gunneridae</taxon>
        <taxon>Pentapetalae</taxon>
        <taxon>asterids</taxon>
        <taxon>campanulids</taxon>
        <taxon>Asterales</taxon>
        <taxon>Asteraceae</taxon>
        <taxon>Asteroideae</taxon>
        <taxon>Anthemideae</taxon>
        <taxon>Anthemidinae</taxon>
        <taxon>Tanacetum</taxon>
    </lineage>
</organism>
<feature type="non-terminal residue" evidence="1">
    <location>
        <position position="1"/>
    </location>
</feature>
<protein>
    <submittedName>
        <fullName evidence="1">Uncharacterized protein</fullName>
    </submittedName>
</protein>
<proteinExistence type="predicted"/>
<comment type="caution">
    <text evidence="1">The sequence shown here is derived from an EMBL/GenBank/DDBJ whole genome shotgun (WGS) entry which is preliminary data.</text>
</comment>